<feature type="transmembrane region" description="Helical" evidence="5">
    <location>
        <begin position="38"/>
        <end position="61"/>
    </location>
</feature>
<accession>A0A9Q9EGB6</accession>
<dbReference type="CDD" id="cd00637">
    <property type="entry name" value="7tm_classA_rhodopsin-like"/>
    <property type="match status" value="1"/>
</dbReference>
<dbReference type="Proteomes" id="UP001056384">
    <property type="component" value="Chromosome 3"/>
</dbReference>
<dbReference type="OrthoDB" id="100006at2759"/>
<dbReference type="AlphaFoldDB" id="A0A9Q9EGB6"/>
<feature type="domain" description="G protein-coupled receptor GPR1/2/3 C-terminal" evidence="6">
    <location>
        <begin position="258"/>
        <end position="320"/>
    </location>
</feature>
<keyword evidence="3 5" id="KW-1133">Transmembrane helix</keyword>
<name>A0A9Q9EGB6_9PEZI</name>
<gene>
    <name evidence="7" type="ORF">Slin15195_G039750</name>
</gene>
<feature type="transmembrane region" description="Helical" evidence="5">
    <location>
        <begin position="81"/>
        <end position="103"/>
    </location>
</feature>
<feature type="transmembrane region" description="Helical" evidence="5">
    <location>
        <begin position="208"/>
        <end position="229"/>
    </location>
</feature>
<evidence type="ECO:0000256" key="2">
    <source>
        <dbReference type="ARBA" id="ARBA00022692"/>
    </source>
</evidence>
<dbReference type="SUPFAM" id="SSF81321">
    <property type="entry name" value="Family A G protein-coupled receptor-like"/>
    <property type="match status" value="1"/>
</dbReference>
<organism evidence="7 8">
    <name type="scientific">Septoria linicola</name>
    <dbReference type="NCBI Taxonomy" id="215465"/>
    <lineage>
        <taxon>Eukaryota</taxon>
        <taxon>Fungi</taxon>
        <taxon>Dikarya</taxon>
        <taxon>Ascomycota</taxon>
        <taxon>Pezizomycotina</taxon>
        <taxon>Dothideomycetes</taxon>
        <taxon>Dothideomycetidae</taxon>
        <taxon>Mycosphaerellales</taxon>
        <taxon>Mycosphaerellaceae</taxon>
        <taxon>Septoria</taxon>
    </lineage>
</organism>
<protein>
    <submittedName>
        <fullName evidence="7">G protein-coupled receptor GPR1</fullName>
    </submittedName>
</protein>
<evidence type="ECO:0000256" key="5">
    <source>
        <dbReference type="SAM" id="Phobius"/>
    </source>
</evidence>
<keyword evidence="7" id="KW-0675">Receptor</keyword>
<feature type="transmembrane region" description="Helical" evidence="5">
    <location>
        <begin position="123"/>
        <end position="145"/>
    </location>
</feature>
<keyword evidence="2 5" id="KW-0812">Transmembrane</keyword>
<feature type="transmembrane region" description="Helical" evidence="5">
    <location>
        <begin position="254"/>
        <end position="272"/>
    </location>
</feature>
<dbReference type="Gene3D" id="1.20.1070.10">
    <property type="entry name" value="Rhodopsin 7-helix transmembrane proteins"/>
    <property type="match status" value="1"/>
</dbReference>
<reference evidence="7" key="1">
    <citation type="submission" date="2022-06" db="EMBL/GenBank/DDBJ databases">
        <title>Complete genome sequences of two strains of the flax pathogen Septoria linicola.</title>
        <authorList>
            <person name="Lapalu N."/>
            <person name="Simon A."/>
            <person name="Demenou B."/>
            <person name="Paumier D."/>
            <person name="Guillot M.-P."/>
            <person name="Gout L."/>
            <person name="Valade R."/>
        </authorList>
    </citation>
    <scope>NUCLEOTIDE SEQUENCE</scope>
    <source>
        <strain evidence="7">SE15195</strain>
    </source>
</reference>
<dbReference type="InterPro" id="IPR022596">
    <property type="entry name" value="GPR1/2/3_C"/>
</dbReference>
<evidence type="ECO:0000313" key="7">
    <source>
        <dbReference type="EMBL" id="USW50656.1"/>
    </source>
</evidence>
<evidence type="ECO:0000256" key="1">
    <source>
        <dbReference type="ARBA" id="ARBA00004141"/>
    </source>
</evidence>
<sequence length="455" mass="51234">MTTIGTEAAPYDPLLTIDGIEYFPEPYSSAKLDHAQRYGMIPIASLATLSVISTICLISFIVNRMIGWKGHYRTWVGYNQYVVLVLNLILADLQQSSAFLINWHWYRVDQILAPSPPCFAQGWLLHSGDVSGGFFVLSIALHTYYTAVHGKRIGNKTFAAIVVGIWTWTYFLTAIGVWMHGTRKYFTAAGSWCWVSSAFEINRLWTHYVWIFMIQFSTILIYLAIFCSLRKKTKRLLNGGQVPSNSPAATTIKAVNRIAVLMMLYPFVYVVLTLPLSAGRMWTMSHGAEPTSNLYTCIAGSLLTSCGWVDSLLYTLTRKRLLQDTMPGTSTTRSVHGDWDCKGIIQIRSATVSRETTELEVFNPDARRTSYVLPRELFEDTSSSGSTAEAETLGRLPAGLVTSLRQSERVKPVFVRRSETLSEQEFILPPPPAYIDTRSNRRFWEDRCDSPTHGV</sequence>
<feature type="transmembrane region" description="Helical" evidence="5">
    <location>
        <begin position="292"/>
        <end position="316"/>
    </location>
</feature>
<evidence type="ECO:0000256" key="4">
    <source>
        <dbReference type="ARBA" id="ARBA00023136"/>
    </source>
</evidence>
<comment type="subcellular location">
    <subcellularLocation>
        <location evidence="1">Membrane</location>
        <topology evidence="1">Multi-pass membrane protein</topology>
    </subcellularLocation>
</comment>
<dbReference type="PANTHER" id="PTHR23112:SF37">
    <property type="entry name" value="G PROTEIN-COUPLED RECEPTOR GPR1"/>
    <property type="match status" value="1"/>
</dbReference>
<dbReference type="GO" id="GO:0007189">
    <property type="term" value="P:adenylate cyclase-activating G protein-coupled receptor signaling pathway"/>
    <property type="evidence" value="ECO:0007669"/>
    <property type="project" value="TreeGrafter"/>
</dbReference>
<feature type="transmembrane region" description="Helical" evidence="5">
    <location>
        <begin position="157"/>
        <end position="179"/>
    </location>
</feature>
<proteinExistence type="predicted"/>
<keyword evidence="4 5" id="KW-0472">Membrane</keyword>
<dbReference type="Pfam" id="PF11970">
    <property type="entry name" value="GPR_Gpa2_C"/>
    <property type="match status" value="1"/>
</dbReference>
<dbReference type="EMBL" id="CP099420">
    <property type="protein sequence ID" value="USW50656.1"/>
    <property type="molecule type" value="Genomic_DNA"/>
</dbReference>
<evidence type="ECO:0000256" key="3">
    <source>
        <dbReference type="ARBA" id="ARBA00022989"/>
    </source>
</evidence>
<dbReference type="GO" id="GO:0005886">
    <property type="term" value="C:plasma membrane"/>
    <property type="evidence" value="ECO:0007669"/>
    <property type="project" value="TreeGrafter"/>
</dbReference>
<dbReference type="PANTHER" id="PTHR23112">
    <property type="entry name" value="G PROTEIN-COUPLED RECEPTOR 157-RELATED"/>
    <property type="match status" value="1"/>
</dbReference>
<keyword evidence="8" id="KW-1185">Reference proteome</keyword>
<evidence type="ECO:0000313" key="8">
    <source>
        <dbReference type="Proteomes" id="UP001056384"/>
    </source>
</evidence>
<dbReference type="GO" id="GO:0004930">
    <property type="term" value="F:G protein-coupled receptor activity"/>
    <property type="evidence" value="ECO:0007669"/>
    <property type="project" value="TreeGrafter"/>
</dbReference>
<evidence type="ECO:0000259" key="6">
    <source>
        <dbReference type="Pfam" id="PF11970"/>
    </source>
</evidence>